<evidence type="ECO:0000256" key="2">
    <source>
        <dbReference type="ARBA" id="ARBA00002974"/>
    </source>
</evidence>
<feature type="domain" description="Catalase core" evidence="15">
    <location>
        <begin position="46"/>
        <end position="426"/>
    </location>
</feature>
<dbReference type="GO" id="GO:0046872">
    <property type="term" value="F:metal ion binding"/>
    <property type="evidence" value="ECO:0007669"/>
    <property type="project" value="UniProtKB-KW"/>
</dbReference>
<feature type="active site" evidence="12">
    <location>
        <position position="165"/>
    </location>
</feature>
<organism evidence="16 17">
    <name type="scientific">Luteibacter rhizovicinus</name>
    <dbReference type="NCBI Taxonomy" id="242606"/>
    <lineage>
        <taxon>Bacteria</taxon>
        <taxon>Pseudomonadati</taxon>
        <taxon>Pseudomonadota</taxon>
        <taxon>Gammaproteobacteria</taxon>
        <taxon>Lysobacterales</taxon>
        <taxon>Rhodanobacteraceae</taxon>
        <taxon>Luteibacter</taxon>
    </lineage>
</organism>
<evidence type="ECO:0000256" key="3">
    <source>
        <dbReference type="ARBA" id="ARBA00005329"/>
    </source>
</evidence>
<evidence type="ECO:0000256" key="8">
    <source>
        <dbReference type="ARBA" id="ARBA00022723"/>
    </source>
</evidence>
<dbReference type="GO" id="GO:0042744">
    <property type="term" value="P:hydrogen peroxide catabolic process"/>
    <property type="evidence" value="ECO:0007669"/>
    <property type="project" value="UniProtKB-KW"/>
</dbReference>
<dbReference type="InterPro" id="IPR020835">
    <property type="entry name" value="Catalase_sf"/>
</dbReference>
<dbReference type="OrthoDB" id="9761719at2"/>
<keyword evidence="8 13" id="KW-0479">Metal-binding</keyword>
<protein>
    <recommendedName>
        <fullName evidence="5 14">Catalase</fullName>
        <ecNumber evidence="4 14">1.11.1.6</ecNumber>
    </recommendedName>
</protein>
<reference evidence="16 17" key="1">
    <citation type="submission" date="2019-03" db="EMBL/GenBank/DDBJ databases">
        <title>Above-ground endophytic microbial communities from plants in different locations in the United States.</title>
        <authorList>
            <person name="Frank C."/>
        </authorList>
    </citation>
    <scope>NUCLEOTIDE SEQUENCE [LARGE SCALE GENOMIC DNA]</scope>
    <source>
        <strain evidence="16 17">LP_13_YM</strain>
    </source>
</reference>
<evidence type="ECO:0000313" key="16">
    <source>
        <dbReference type="EMBL" id="TCV93393.1"/>
    </source>
</evidence>
<evidence type="ECO:0000256" key="11">
    <source>
        <dbReference type="ARBA" id="ARBA00023324"/>
    </source>
</evidence>
<dbReference type="Gene3D" id="2.40.180.10">
    <property type="entry name" value="Catalase core domain"/>
    <property type="match status" value="1"/>
</dbReference>
<evidence type="ECO:0000256" key="12">
    <source>
        <dbReference type="PIRSR" id="PIRSR038928-1"/>
    </source>
</evidence>
<keyword evidence="10 13" id="KW-0408">Iron</keyword>
<dbReference type="EC" id="1.11.1.6" evidence="4 14"/>
<comment type="function">
    <text evidence="2">Decomposes hydrogen peroxide into water and oxygen; serves to protect cells from the toxic effects of hydrogen peroxide.</text>
</comment>
<evidence type="ECO:0000256" key="9">
    <source>
        <dbReference type="ARBA" id="ARBA00023002"/>
    </source>
</evidence>
<evidence type="ECO:0000256" key="13">
    <source>
        <dbReference type="PIRSR" id="PIRSR038928-2"/>
    </source>
</evidence>
<dbReference type="CDD" id="cd08154">
    <property type="entry name" value="catalase_clade_1"/>
    <property type="match status" value="1"/>
</dbReference>
<dbReference type="InterPro" id="IPR002226">
    <property type="entry name" value="Catalase_haem_BS"/>
</dbReference>
<evidence type="ECO:0000256" key="1">
    <source>
        <dbReference type="ARBA" id="ARBA00001971"/>
    </source>
</evidence>
<evidence type="ECO:0000256" key="5">
    <source>
        <dbReference type="ARBA" id="ARBA00014132"/>
    </source>
</evidence>
<dbReference type="GO" id="GO:0020037">
    <property type="term" value="F:heme binding"/>
    <property type="evidence" value="ECO:0007669"/>
    <property type="project" value="InterPro"/>
</dbReference>
<evidence type="ECO:0000313" key="17">
    <source>
        <dbReference type="Proteomes" id="UP000295645"/>
    </source>
</evidence>
<dbReference type="Pfam" id="PF00199">
    <property type="entry name" value="Catalase"/>
    <property type="match status" value="1"/>
</dbReference>
<dbReference type="SMART" id="SM01060">
    <property type="entry name" value="Catalase"/>
    <property type="match status" value="1"/>
</dbReference>
<dbReference type="InterPro" id="IPR024708">
    <property type="entry name" value="Catalase_AS"/>
</dbReference>
<keyword evidence="17" id="KW-1185">Reference proteome</keyword>
<gene>
    <name evidence="16" type="ORF">EC912_105254</name>
</gene>
<dbReference type="Proteomes" id="UP000295645">
    <property type="component" value="Unassembled WGS sequence"/>
</dbReference>
<keyword evidence="9 14" id="KW-0560">Oxidoreductase</keyword>
<feature type="binding site" description="axial binding residue" evidence="13">
    <location>
        <position position="373"/>
    </location>
    <ligand>
        <name>heme</name>
        <dbReference type="ChEBI" id="CHEBI:30413"/>
    </ligand>
    <ligandPart>
        <name>Fe</name>
        <dbReference type="ChEBI" id="CHEBI:18248"/>
    </ligandPart>
</feature>
<dbReference type="PROSITE" id="PS51402">
    <property type="entry name" value="CATALASE_3"/>
    <property type="match status" value="1"/>
</dbReference>
<feature type="active site" evidence="12">
    <location>
        <position position="93"/>
    </location>
</feature>
<dbReference type="InterPro" id="IPR018028">
    <property type="entry name" value="Catalase"/>
</dbReference>
<evidence type="ECO:0000259" key="15">
    <source>
        <dbReference type="SMART" id="SM01060"/>
    </source>
</evidence>
<evidence type="ECO:0000256" key="10">
    <source>
        <dbReference type="ARBA" id="ARBA00023004"/>
    </source>
</evidence>
<dbReference type="PRINTS" id="PR00067">
    <property type="entry name" value="CATALASE"/>
</dbReference>
<keyword evidence="6 14" id="KW-0575">Peroxidase</keyword>
<dbReference type="InterPro" id="IPR011614">
    <property type="entry name" value="Catalase_core"/>
</dbReference>
<dbReference type="AlphaFoldDB" id="A0A4R3YQZ7"/>
<comment type="cofactor">
    <cofactor evidence="1 13">
        <name>heme</name>
        <dbReference type="ChEBI" id="CHEBI:30413"/>
    </cofactor>
</comment>
<comment type="similarity">
    <text evidence="3 14">Belongs to the catalase family.</text>
</comment>
<evidence type="ECO:0000256" key="14">
    <source>
        <dbReference type="RuleBase" id="RU000498"/>
    </source>
</evidence>
<sequence>MQRALAQPAKEDVSLKTTSSFVAKYALLALVSGSVFAVSAQDVRLTTDAGAPVGDNQNSQTAGPDGPVLLQDSHLIEKLQRFDRERIPERVVHARGTGAFGVFQPDADISSLSKAKVFTPGTTTPVFVRFSTVMNYRGSPEQARDPRGFAVKFYTQQGNWDLVGNNMPIFFIRDAIKFPDFVHANKPSAVTNVQDANLAFDFFAHTPEATAMLTRLYSAEGMPDSYRHMDGFGVHAFKLVNAQGDVHYVKFHWKSVQGLHSIRPKDVPASLAGDWNHHTNDLYKALKAGDYPKWDLYIQVLEPKDLARFDFNALDDTKIWPDVPEKKIGTMTLNRVPDNYFESTEQSAFAPSRMVPGIEASEDRMLQGRLFAYADTQIYRLGANYQSLPINRPAVPVNNEDQDGNMNISGRKGDINFEPSGVKEVPEDPQGRLVNTALSGTTQQQAIAKMRNFVQAGEYYRALSAQDKSDLIVTLSADLNNVTNEGNKYTMLSYFYKADPDYGSRLAKATHADVARVKAAAAQLKD</sequence>
<evidence type="ECO:0000256" key="7">
    <source>
        <dbReference type="ARBA" id="ARBA00022617"/>
    </source>
</evidence>
<keyword evidence="11 14" id="KW-0376">Hydrogen peroxide</keyword>
<dbReference type="PANTHER" id="PTHR11465">
    <property type="entry name" value="CATALASE"/>
    <property type="match status" value="1"/>
</dbReference>
<dbReference type="Pfam" id="PF06628">
    <property type="entry name" value="Catalase-rel"/>
    <property type="match status" value="1"/>
</dbReference>
<dbReference type="GO" id="GO:0004096">
    <property type="term" value="F:catalase activity"/>
    <property type="evidence" value="ECO:0007669"/>
    <property type="project" value="UniProtKB-EC"/>
</dbReference>
<comment type="catalytic activity">
    <reaction evidence="14">
        <text>2 H2O2 = O2 + 2 H2O</text>
        <dbReference type="Rhea" id="RHEA:20309"/>
        <dbReference type="ChEBI" id="CHEBI:15377"/>
        <dbReference type="ChEBI" id="CHEBI:15379"/>
        <dbReference type="ChEBI" id="CHEBI:16240"/>
        <dbReference type="EC" id="1.11.1.6"/>
    </reaction>
</comment>
<dbReference type="EMBL" id="SMCS01000005">
    <property type="protein sequence ID" value="TCV93393.1"/>
    <property type="molecule type" value="Genomic_DNA"/>
</dbReference>
<dbReference type="SUPFAM" id="SSF56634">
    <property type="entry name" value="Heme-dependent catalase-like"/>
    <property type="match status" value="1"/>
</dbReference>
<dbReference type="InterPro" id="IPR010582">
    <property type="entry name" value="Catalase_immune_responsive"/>
</dbReference>
<dbReference type="PROSITE" id="PS00437">
    <property type="entry name" value="CATALASE_1"/>
    <property type="match status" value="1"/>
</dbReference>
<dbReference type="GO" id="GO:0005737">
    <property type="term" value="C:cytoplasm"/>
    <property type="evidence" value="ECO:0007669"/>
    <property type="project" value="TreeGrafter"/>
</dbReference>
<dbReference type="InterPro" id="IPR024711">
    <property type="entry name" value="Catalase_clade1/3"/>
</dbReference>
<dbReference type="PROSITE" id="PS00438">
    <property type="entry name" value="CATALASE_2"/>
    <property type="match status" value="1"/>
</dbReference>
<dbReference type="PIRSF" id="PIRSF038928">
    <property type="entry name" value="Catalase_clade1-3"/>
    <property type="match status" value="1"/>
</dbReference>
<dbReference type="PANTHER" id="PTHR11465:SF23">
    <property type="entry name" value="CATALASE-2"/>
    <property type="match status" value="1"/>
</dbReference>
<evidence type="ECO:0000256" key="6">
    <source>
        <dbReference type="ARBA" id="ARBA00022559"/>
    </source>
</evidence>
<dbReference type="GO" id="GO:0042542">
    <property type="term" value="P:response to hydrogen peroxide"/>
    <property type="evidence" value="ECO:0007669"/>
    <property type="project" value="TreeGrafter"/>
</dbReference>
<evidence type="ECO:0000256" key="4">
    <source>
        <dbReference type="ARBA" id="ARBA00012314"/>
    </source>
</evidence>
<proteinExistence type="inferred from homology"/>
<name>A0A4R3YQZ7_9GAMM</name>
<accession>A0A4R3YQZ7</accession>
<comment type="caution">
    <text evidence="16">The sequence shown here is derived from an EMBL/GenBank/DDBJ whole genome shotgun (WGS) entry which is preliminary data.</text>
</comment>
<keyword evidence="7 13" id="KW-0349">Heme</keyword>